<feature type="transmembrane region" description="Helical" evidence="1">
    <location>
        <begin position="430"/>
        <end position="450"/>
    </location>
</feature>
<keyword evidence="1" id="KW-1133">Transmembrane helix</keyword>
<dbReference type="RefSeq" id="WP_078772409.1">
    <property type="nucleotide sequence ID" value="NZ_CBCSBR010000003.1"/>
</dbReference>
<name>A0A1T3MGU0_9FLAO</name>
<feature type="domain" description="DUF4178" evidence="2">
    <location>
        <begin position="59"/>
        <end position="183"/>
    </location>
</feature>
<comment type="caution">
    <text evidence="3">The sequence shown here is derived from an EMBL/GenBank/DDBJ whole genome shotgun (WGS) entry which is preliminary data.</text>
</comment>
<dbReference type="AlphaFoldDB" id="A0A1T3MGU0"/>
<dbReference type="Proteomes" id="UP000190813">
    <property type="component" value="Unassembled WGS sequence"/>
</dbReference>
<accession>A0A1T3MGU0</accession>
<sequence>MQFVCPVCSKENKHILNFEIEEYVCTSCRNLINVKNNKSVKVFHTSPSNIVLDTTKKGIVDGIEYFVTGIVMRKYGSSTYWREYYLRDKNGNTAFLSESDGHWVFMLPQTEPLKEAKYFCEFKGKKYRWYETTPSTIHVAQGFFQEELNFKPASYKEFVNGTEMVSREEGGIGTEYFWGRHISKNYVKKSFKPDYLPYYYGIGIVQPYYFNVKQIVNILGITALLICILQYWVYNSRTNYTVFEEKLEFKNIKDKEYLSKSFELSGGSAPLNVEAFSNVDNSWATFDVSLVNEKNNEVITATKDIEYYHGYEGGENWAEGNKSVDYNFCGVAPGKYHFLISGENEQMVTETTPSIKDITITQLPEGGILGHDTISHEVTYYENKNEYQADSADVARHEQVINKIKEAEVQIEQKELPSLKIVAKWYPVSFWNFWIIMIILAIIGVVLYYGKNYFDRAKWNNSSNSPF</sequence>
<dbReference type="EMBL" id="MAHX01000016">
    <property type="protein sequence ID" value="OPC63835.1"/>
    <property type="molecule type" value="Genomic_DNA"/>
</dbReference>
<reference evidence="3 4" key="1">
    <citation type="submission" date="2016-06" db="EMBL/GenBank/DDBJ databases">
        <title>Revisiting the taxonomy of the Elizabethkingia Genus based on Whole-Genome Sequencing, Optical Mapping, and MALDI-TOF.</title>
        <authorList>
            <person name="Nicholson A.C."/>
        </authorList>
    </citation>
    <scope>NUCLEOTIDE SEQUENCE [LARGE SCALE GENOMIC DNA]</scope>
    <source>
        <strain evidence="3 4">G4070</strain>
    </source>
</reference>
<evidence type="ECO:0000313" key="4">
    <source>
        <dbReference type="Proteomes" id="UP000190813"/>
    </source>
</evidence>
<dbReference type="InterPro" id="IPR025235">
    <property type="entry name" value="DUF4178"/>
</dbReference>
<proteinExistence type="predicted"/>
<evidence type="ECO:0000313" key="3">
    <source>
        <dbReference type="EMBL" id="OPC63835.1"/>
    </source>
</evidence>
<feature type="transmembrane region" description="Helical" evidence="1">
    <location>
        <begin position="215"/>
        <end position="234"/>
    </location>
</feature>
<keyword evidence="1" id="KW-0812">Transmembrane</keyword>
<protein>
    <recommendedName>
        <fullName evidence="2">DUF4178 domain-containing protein</fullName>
    </recommendedName>
</protein>
<evidence type="ECO:0000259" key="2">
    <source>
        <dbReference type="Pfam" id="PF13785"/>
    </source>
</evidence>
<dbReference type="Pfam" id="PF13785">
    <property type="entry name" value="DUF4178"/>
    <property type="match status" value="1"/>
</dbReference>
<keyword evidence="1" id="KW-0472">Membrane</keyword>
<evidence type="ECO:0000256" key="1">
    <source>
        <dbReference type="SAM" id="Phobius"/>
    </source>
</evidence>
<keyword evidence="4" id="KW-1185">Reference proteome</keyword>
<gene>
    <name evidence="3" type="ORF">BAZ10_07080</name>
</gene>
<organism evidence="3 4">
    <name type="scientific">Elizabethkingia occulta</name>
    <dbReference type="NCBI Taxonomy" id="1867263"/>
    <lineage>
        <taxon>Bacteria</taxon>
        <taxon>Pseudomonadati</taxon>
        <taxon>Bacteroidota</taxon>
        <taxon>Flavobacteriia</taxon>
        <taxon>Flavobacteriales</taxon>
        <taxon>Weeksellaceae</taxon>
        <taxon>Elizabethkingia</taxon>
    </lineage>
</organism>